<dbReference type="AlphaFoldDB" id="A0A1J1EAZ2"/>
<comment type="similarity">
    <text evidence="2">Belongs to the transposase mutator family.</text>
</comment>
<evidence type="ECO:0000256" key="1">
    <source>
        <dbReference type="ARBA" id="ARBA00002190"/>
    </source>
</evidence>
<evidence type="ECO:0000313" key="7">
    <source>
        <dbReference type="Proteomes" id="UP000243197"/>
    </source>
</evidence>
<organism evidence="6 7">
    <name type="scientific">Ichthyobacterium seriolicida</name>
    <dbReference type="NCBI Taxonomy" id="242600"/>
    <lineage>
        <taxon>Bacteria</taxon>
        <taxon>Pseudomonadati</taxon>
        <taxon>Bacteroidota</taxon>
        <taxon>Flavobacteriia</taxon>
        <taxon>Flavobacteriales</taxon>
        <taxon>Ichthyobacteriaceae</taxon>
        <taxon>Ichthyobacterium</taxon>
    </lineage>
</organism>
<dbReference type="InterPro" id="IPR001207">
    <property type="entry name" value="Transposase_mutator"/>
</dbReference>
<dbReference type="GO" id="GO:0003677">
    <property type="term" value="F:DNA binding"/>
    <property type="evidence" value="ECO:0007669"/>
    <property type="project" value="UniProtKB-KW"/>
</dbReference>
<protein>
    <submittedName>
        <fullName evidence="6">Transposase</fullName>
    </submittedName>
</protein>
<comment type="function">
    <text evidence="1">Required for the transposition of the insertion element.</text>
</comment>
<reference evidence="6 7" key="1">
    <citation type="submission" date="2014-03" db="EMBL/GenBank/DDBJ databases">
        <title>complete genome sequence of Flavobacteriaceae bacterium JBKA-6.</title>
        <authorList>
            <person name="Takano T."/>
            <person name="Nakamura Y."/>
            <person name="Takuma S."/>
            <person name="Yasuike M."/>
            <person name="Matsuyama T."/>
            <person name="Sakai T."/>
            <person name="Fujiwara A."/>
            <person name="Kimoto K."/>
            <person name="Fukuda Y."/>
            <person name="Kondo H."/>
            <person name="Hirono I."/>
            <person name="Nakayasu C."/>
        </authorList>
    </citation>
    <scope>NUCLEOTIDE SEQUENCE [LARGE SCALE GENOMIC DNA]</scope>
    <source>
        <strain evidence="6 7">JBKA-6</strain>
    </source>
</reference>
<evidence type="ECO:0000256" key="4">
    <source>
        <dbReference type="ARBA" id="ARBA00023125"/>
    </source>
</evidence>
<sequence>MSFLKEIQRRGIEKILEGELGSHLDYSKYEQSNNTNFHNGYYTENVRASLGESKTKVPRDRDFSFNPNRIHQLDKIFL</sequence>
<dbReference type="Pfam" id="PF00872">
    <property type="entry name" value="Transposase_mut"/>
    <property type="match status" value="1"/>
</dbReference>
<dbReference type="GO" id="GO:0006313">
    <property type="term" value="P:DNA transposition"/>
    <property type="evidence" value="ECO:0007669"/>
    <property type="project" value="InterPro"/>
</dbReference>
<dbReference type="EMBL" id="AP014564">
    <property type="protein sequence ID" value="BAV94688.1"/>
    <property type="molecule type" value="Genomic_DNA"/>
</dbReference>
<evidence type="ECO:0000256" key="3">
    <source>
        <dbReference type="ARBA" id="ARBA00022578"/>
    </source>
</evidence>
<evidence type="ECO:0000256" key="2">
    <source>
        <dbReference type="ARBA" id="ARBA00010961"/>
    </source>
</evidence>
<dbReference type="GO" id="GO:0004803">
    <property type="term" value="F:transposase activity"/>
    <property type="evidence" value="ECO:0007669"/>
    <property type="project" value="InterPro"/>
</dbReference>
<keyword evidence="7" id="KW-1185">Reference proteome</keyword>
<proteinExistence type="inferred from homology"/>
<gene>
    <name evidence="6" type="ORF">JBKA6_0675</name>
</gene>
<evidence type="ECO:0000256" key="5">
    <source>
        <dbReference type="ARBA" id="ARBA00023172"/>
    </source>
</evidence>
<name>A0A1J1EAZ2_9FLAO</name>
<keyword evidence="5" id="KW-0233">DNA recombination</keyword>
<accession>A0A1J1EAZ2</accession>
<dbReference type="Proteomes" id="UP000243197">
    <property type="component" value="Chromosome"/>
</dbReference>
<evidence type="ECO:0000313" key="6">
    <source>
        <dbReference type="EMBL" id="BAV94688.1"/>
    </source>
</evidence>
<keyword evidence="4" id="KW-0238">DNA-binding</keyword>
<keyword evidence="3" id="KW-0815">Transposition</keyword>
<dbReference type="KEGG" id="ise:JBKA6_0675"/>
<dbReference type="OrthoDB" id="9779930at2"/>